<sequence>MCVGCPVLLPLNHADGLQMVDRSLAMFNKQSNFTSTFALLESPD</sequence>
<name>A0A0E9Q0U6_ANGAN</name>
<dbReference type="AlphaFoldDB" id="A0A0E9Q0U6"/>
<reference evidence="1" key="1">
    <citation type="submission" date="2014-11" db="EMBL/GenBank/DDBJ databases">
        <authorList>
            <person name="Amaro Gonzalez C."/>
        </authorList>
    </citation>
    <scope>NUCLEOTIDE SEQUENCE</scope>
</reference>
<evidence type="ECO:0000313" key="1">
    <source>
        <dbReference type="EMBL" id="JAH10511.1"/>
    </source>
</evidence>
<accession>A0A0E9Q0U6</accession>
<dbReference type="EMBL" id="GBXM01098066">
    <property type="protein sequence ID" value="JAH10511.1"/>
    <property type="molecule type" value="Transcribed_RNA"/>
</dbReference>
<organism evidence="1">
    <name type="scientific">Anguilla anguilla</name>
    <name type="common">European freshwater eel</name>
    <name type="synonym">Muraena anguilla</name>
    <dbReference type="NCBI Taxonomy" id="7936"/>
    <lineage>
        <taxon>Eukaryota</taxon>
        <taxon>Metazoa</taxon>
        <taxon>Chordata</taxon>
        <taxon>Craniata</taxon>
        <taxon>Vertebrata</taxon>
        <taxon>Euteleostomi</taxon>
        <taxon>Actinopterygii</taxon>
        <taxon>Neopterygii</taxon>
        <taxon>Teleostei</taxon>
        <taxon>Anguilliformes</taxon>
        <taxon>Anguillidae</taxon>
        <taxon>Anguilla</taxon>
    </lineage>
</organism>
<proteinExistence type="predicted"/>
<protein>
    <submittedName>
        <fullName evidence="1">Uncharacterized protein</fullName>
    </submittedName>
</protein>
<reference evidence="1" key="2">
    <citation type="journal article" date="2015" name="Fish Shellfish Immunol.">
        <title>Early steps in the European eel (Anguilla anguilla)-Vibrio vulnificus interaction in the gills: Role of the RtxA13 toxin.</title>
        <authorList>
            <person name="Callol A."/>
            <person name="Pajuelo D."/>
            <person name="Ebbesson L."/>
            <person name="Teles M."/>
            <person name="MacKenzie S."/>
            <person name="Amaro C."/>
        </authorList>
    </citation>
    <scope>NUCLEOTIDE SEQUENCE</scope>
</reference>